<feature type="domain" description="NET2A-D/KIP1-like alpha-helical" evidence="1">
    <location>
        <begin position="55"/>
        <end position="96"/>
    </location>
</feature>
<gene>
    <name evidence="2" type="ORF">Nepgr_027129</name>
</gene>
<dbReference type="PANTHER" id="PTHR31631:SF0">
    <property type="entry name" value="PROTEIN NETWORKED 2D"/>
    <property type="match status" value="1"/>
</dbReference>
<name>A0AAD3T9Y1_NEPGR</name>
<dbReference type="PANTHER" id="PTHR31631">
    <property type="entry name" value="PROTEIN NETWORKED 2D"/>
    <property type="match status" value="1"/>
</dbReference>
<comment type="caution">
    <text evidence="2">The sequence shown here is derived from an EMBL/GenBank/DDBJ whole genome shotgun (WGS) entry which is preliminary data.</text>
</comment>
<dbReference type="Proteomes" id="UP001279734">
    <property type="component" value="Unassembled WGS sequence"/>
</dbReference>
<organism evidence="2 3">
    <name type="scientific">Nepenthes gracilis</name>
    <name type="common">Slender pitcher plant</name>
    <dbReference type="NCBI Taxonomy" id="150966"/>
    <lineage>
        <taxon>Eukaryota</taxon>
        <taxon>Viridiplantae</taxon>
        <taxon>Streptophyta</taxon>
        <taxon>Embryophyta</taxon>
        <taxon>Tracheophyta</taxon>
        <taxon>Spermatophyta</taxon>
        <taxon>Magnoliopsida</taxon>
        <taxon>eudicotyledons</taxon>
        <taxon>Gunneridae</taxon>
        <taxon>Pentapetalae</taxon>
        <taxon>Caryophyllales</taxon>
        <taxon>Nepenthaceae</taxon>
        <taxon>Nepenthes</taxon>
    </lineage>
</organism>
<dbReference type="EMBL" id="BSYO01000029">
    <property type="protein sequence ID" value="GMH25286.1"/>
    <property type="molecule type" value="Genomic_DNA"/>
</dbReference>
<reference evidence="2" key="1">
    <citation type="submission" date="2023-05" db="EMBL/GenBank/DDBJ databases">
        <title>Nepenthes gracilis genome sequencing.</title>
        <authorList>
            <person name="Fukushima K."/>
        </authorList>
    </citation>
    <scope>NUCLEOTIDE SEQUENCE</scope>
    <source>
        <strain evidence="2">SING2019-196</strain>
    </source>
</reference>
<dbReference type="InterPro" id="IPR056888">
    <property type="entry name" value="NET2A-D/KIP1-like_dom"/>
</dbReference>
<evidence type="ECO:0000259" key="1">
    <source>
        <dbReference type="Pfam" id="PF25014"/>
    </source>
</evidence>
<evidence type="ECO:0000313" key="2">
    <source>
        <dbReference type="EMBL" id="GMH25286.1"/>
    </source>
</evidence>
<protein>
    <recommendedName>
        <fullName evidence="1">NET2A-D/KIP1-like alpha-helical domain-containing protein</fullName>
    </recommendedName>
</protein>
<dbReference type="Pfam" id="PF25014">
    <property type="entry name" value="NET2A"/>
    <property type="match status" value="1"/>
</dbReference>
<keyword evidence="3" id="KW-1185">Reference proteome</keyword>
<accession>A0AAD3T9Y1</accession>
<proteinExistence type="predicted"/>
<evidence type="ECO:0000313" key="3">
    <source>
        <dbReference type="Proteomes" id="UP001279734"/>
    </source>
</evidence>
<sequence length="101" mass="11743">MEMQEKISKLQDEIGLGKVIEGDKARALMAKATQKSCHVMWQQQQENLGEKWQYTEKIDEHVNEGINLESAISSQTMLIQWLRSETDDLQALIQILLKWRS</sequence>
<dbReference type="AlphaFoldDB" id="A0AAD3T9Y1"/>